<accession>A0ABY2QP35</accession>
<reference evidence="3 4" key="1">
    <citation type="submission" date="2019-04" db="EMBL/GenBank/DDBJ databases">
        <title>Microbes associate with the intestines of laboratory mice.</title>
        <authorList>
            <person name="Navarre W."/>
            <person name="Wong E."/>
            <person name="Huang K.C."/>
            <person name="Tropini C."/>
            <person name="Ng K."/>
            <person name="Yu B."/>
        </authorList>
    </citation>
    <scope>NUCLEOTIDE SEQUENCE [LARGE SCALE GENOMIC DNA]</scope>
    <source>
        <strain evidence="3 4">NM83_B4-11</strain>
    </source>
</reference>
<protein>
    <submittedName>
        <fullName evidence="3">DUF2807 domain-containing protein</fullName>
    </submittedName>
</protein>
<evidence type="ECO:0000313" key="3">
    <source>
        <dbReference type="EMBL" id="THG42171.1"/>
    </source>
</evidence>
<feature type="domain" description="Putative auto-transporter adhesin head GIN" evidence="2">
    <location>
        <begin position="29"/>
        <end position="215"/>
    </location>
</feature>
<dbReference type="Proteomes" id="UP000308038">
    <property type="component" value="Unassembled WGS sequence"/>
</dbReference>
<evidence type="ECO:0000259" key="2">
    <source>
        <dbReference type="Pfam" id="PF10988"/>
    </source>
</evidence>
<feature type="signal peptide" evidence="1">
    <location>
        <begin position="1"/>
        <end position="19"/>
    </location>
</feature>
<dbReference type="EMBL" id="SSTI01000001">
    <property type="protein sequence ID" value="THG42171.1"/>
    <property type="molecule type" value="Genomic_DNA"/>
</dbReference>
<feature type="chain" id="PRO_5045267067" evidence="1">
    <location>
        <begin position="20"/>
        <end position="235"/>
    </location>
</feature>
<name>A0ABY2QP35_9SPHN</name>
<dbReference type="InterPro" id="IPR021255">
    <property type="entry name" value="DUF2807"/>
</dbReference>
<dbReference type="Pfam" id="PF10988">
    <property type="entry name" value="DUF2807"/>
    <property type="match status" value="1"/>
</dbReference>
<evidence type="ECO:0000256" key="1">
    <source>
        <dbReference type="SAM" id="SignalP"/>
    </source>
</evidence>
<keyword evidence="1" id="KW-0732">Signal</keyword>
<keyword evidence="4" id="KW-1185">Reference proteome</keyword>
<dbReference type="RefSeq" id="WP_136450503.1">
    <property type="nucleotide sequence ID" value="NZ_SSTI01000001.1"/>
</dbReference>
<proteinExistence type="predicted"/>
<gene>
    <name evidence="3" type="ORF">E5988_01580</name>
</gene>
<evidence type="ECO:0000313" key="4">
    <source>
        <dbReference type="Proteomes" id="UP000308038"/>
    </source>
</evidence>
<comment type="caution">
    <text evidence="3">The sequence shown here is derived from an EMBL/GenBank/DDBJ whole genome shotgun (WGS) entry which is preliminary data.</text>
</comment>
<dbReference type="Gene3D" id="2.160.20.120">
    <property type="match status" value="1"/>
</dbReference>
<organism evidence="3 4">
    <name type="scientific">Sphingomonas olei</name>
    <dbReference type="NCBI Taxonomy" id="1886787"/>
    <lineage>
        <taxon>Bacteria</taxon>
        <taxon>Pseudomonadati</taxon>
        <taxon>Pseudomonadota</taxon>
        <taxon>Alphaproteobacteria</taxon>
        <taxon>Sphingomonadales</taxon>
        <taxon>Sphingomonadaceae</taxon>
        <taxon>Sphingomonas</taxon>
    </lineage>
</organism>
<sequence>MRTGALALPLLLAPLPALAAERVFSVGSFERVRVDGPFEVRIETGASPGATASGERQLIERIAVAVNGGTLSVRLGTGGWGETFRADNAAPPVIVLRTPRLNSLAVSAGANVTVNRMAGQRVELSLAGSGRVAAARVDADQLAASLVGAGTITAGGQANRARLITDGPGTIDASGLVTKDLTVLLTGPGETRARARYTASVTNTGLGKVTVAGDATCTVRSAGGGPVSCGKPAAK</sequence>